<evidence type="ECO:0000313" key="3">
    <source>
        <dbReference type="Proteomes" id="UP000031938"/>
    </source>
</evidence>
<dbReference type="Proteomes" id="UP000031938">
    <property type="component" value="Unassembled WGS sequence"/>
</dbReference>
<dbReference type="Pfam" id="PF07454">
    <property type="entry name" value="SpoIIP"/>
    <property type="match status" value="1"/>
</dbReference>
<dbReference type="RefSeq" id="WP_052474879.1">
    <property type="nucleotide sequence ID" value="NZ_JXRP01000019.1"/>
</dbReference>
<organism evidence="2 3">
    <name type="scientific">Jeotgalibacillus soli</name>
    <dbReference type="NCBI Taxonomy" id="889306"/>
    <lineage>
        <taxon>Bacteria</taxon>
        <taxon>Bacillati</taxon>
        <taxon>Bacillota</taxon>
        <taxon>Bacilli</taxon>
        <taxon>Bacillales</taxon>
        <taxon>Caryophanaceae</taxon>
        <taxon>Jeotgalibacillus</taxon>
    </lineage>
</organism>
<reference evidence="2 3" key="1">
    <citation type="submission" date="2015-01" db="EMBL/GenBank/DDBJ databases">
        <title>Genome sequencing of Jeotgalibacillus soli.</title>
        <authorList>
            <person name="Goh K.M."/>
            <person name="Chan K.-G."/>
            <person name="Yaakop A.S."/>
            <person name="Ee R."/>
            <person name="Gan H.M."/>
            <person name="Chan C.S."/>
        </authorList>
    </citation>
    <scope>NUCLEOTIDE SEQUENCE [LARGE SCALE GENOMIC DNA]</scope>
    <source>
        <strain evidence="2 3">P9</strain>
    </source>
</reference>
<accession>A0A0C2R2G5</accession>
<keyword evidence="1" id="KW-0472">Membrane</keyword>
<dbReference type="OrthoDB" id="1633470at2"/>
<dbReference type="PATRIC" id="fig|889306.3.peg.3446"/>
<dbReference type="NCBIfam" id="TIGR02867">
    <property type="entry name" value="spore_II_P"/>
    <property type="match status" value="1"/>
</dbReference>
<name>A0A0C2R2G5_9BACL</name>
<evidence type="ECO:0000256" key="1">
    <source>
        <dbReference type="SAM" id="Phobius"/>
    </source>
</evidence>
<keyword evidence="1" id="KW-0812">Transmembrane</keyword>
<dbReference type="InterPro" id="IPR010897">
    <property type="entry name" value="Spore_II_P"/>
</dbReference>
<gene>
    <name evidence="2" type="ORF">KP78_34290</name>
</gene>
<feature type="transmembrane region" description="Helical" evidence="1">
    <location>
        <begin position="20"/>
        <end position="37"/>
    </location>
</feature>
<keyword evidence="3" id="KW-1185">Reference proteome</keyword>
<dbReference type="SUPFAM" id="SSF53187">
    <property type="entry name" value="Zn-dependent exopeptidases"/>
    <property type="match status" value="1"/>
</dbReference>
<keyword evidence="1" id="KW-1133">Transmembrane helix</keyword>
<dbReference type="EMBL" id="JXRP01000019">
    <property type="protein sequence ID" value="KIL44465.1"/>
    <property type="molecule type" value="Genomic_DNA"/>
</dbReference>
<comment type="caution">
    <text evidence="2">The sequence shown here is derived from an EMBL/GenBank/DDBJ whole genome shotgun (WGS) entry which is preliminary data.</text>
</comment>
<evidence type="ECO:0008006" key="4">
    <source>
        <dbReference type="Google" id="ProtNLM"/>
    </source>
</evidence>
<evidence type="ECO:0000313" key="2">
    <source>
        <dbReference type="EMBL" id="KIL44465.1"/>
    </source>
</evidence>
<protein>
    <recommendedName>
        <fullName evidence="4">Stage II sporulation protein P</fullName>
    </recommendedName>
</protein>
<dbReference type="AlphaFoldDB" id="A0A0C2R2G5"/>
<dbReference type="STRING" id="889306.KP78_34290"/>
<proteinExistence type="predicted"/>
<sequence>MKRSKFIVIEPVWSKTLYSIIRTTLLLLSLLLTAIWMPQTINWMKEHAFLWPSEIPEWWKTAFLEMESSSIIYQDPSIASQMAMLWRDNISNPSTWLTMEGVFFSPSIVAYAQSGHQATFPAPSESVPPTEWFLTGEEEEALDPETELQEATAASNVLPNRVLVYFTHSRESFLPYLPETKDPNKAHNSKVNITQMGPFLKNELEKRGIGVVVDDTDVMAKLKEQGLDYWAAYDESRKIVQTVMGNIPEVRYFVDVHRDAVRRDVTTLKHDGEDYAKVAFVVGGEHAQYEQNQALANRIHQMLNEKIPNLSRGVFIKKGAGTNGKYNQDLTSKSLLIELGGVDNTFEELQRTAEIFADILAAIVLEAEAVSQP</sequence>